<keyword evidence="2" id="KW-0479">Metal-binding</keyword>
<dbReference type="SUPFAM" id="SSF51905">
    <property type="entry name" value="FAD/NAD(P)-binding domain"/>
    <property type="match status" value="1"/>
</dbReference>
<evidence type="ECO:0000256" key="2">
    <source>
        <dbReference type="ARBA" id="ARBA00022723"/>
    </source>
</evidence>
<dbReference type="OrthoDB" id="9777740at2"/>
<dbReference type="GO" id="GO:0016491">
    <property type="term" value="F:oxidoreductase activity"/>
    <property type="evidence" value="ECO:0007669"/>
    <property type="project" value="UniProtKB-KW"/>
</dbReference>
<keyword evidence="5" id="KW-0411">Iron-sulfur</keyword>
<evidence type="ECO:0000313" key="7">
    <source>
        <dbReference type="Proteomes" id="UP000182284"/>
    </source>
</evidence>
<evidence type="ECO:0000256" key="1">
    <source>
        <dbReference type="ARBA" id="ARBA00022485"/>
    </source>
</evidence>
<gene>
    <name evidence="6" type="ORF">SAMN04488117_107227</name>
</gene>
<dbReference type="AlphaFoldDB" id="A0A1G7P5A6"/>
<dbReference type="GO" id="GO:0046872">
    <property type="term" value="F:metal ion binding"/>
    <property type="evidence" value="ECO:0007669"/>
    <property type="project" value="UniProtKB-KW"/>
</dbReference>
<accession>A0A1G7P5A6</accession>
<evidence type="ECO:0000256" key="4">
    <source>
        <dbReference type="ARBA" id="ARBA00023004"/>
    </source>
</evidence>
<dbReference type="Pfam" id="PF12831">
    <property type="entry name" value="FAD_oxidored"/>
    <property type="match status" value="1"/>
</dbReference>
<dbReference type="InterPro" id="IPR036188">
    <property type="entry name" value="FAD/NAD-bd_sf"/>
</dbReference>
<evidence type="ECO:0000256" key="3">
    <source>
        <dbReference type="ARBA" id="ARBA00023002"/>
    </source>
</evidence>
<dbReference type="PANTHER" id="PTHR43498:SF1">
    <property type="entry name" value="COB--COM HETERODISULFIDE REDUCTASE IRON-SULFUR SUBUNIT A"/>
    <property type="match status" value="1"/>
</dbReference>
<reference evidence="6 7" key="1">
    <citation type="submission" date="2016-10" db="EMBL/GenBank/DDBJ databases">
        <authorList>
            <person name="de Groot N.N."/>
        </authorList>
    </citation>
    <scope>NUCLEOTIDE SEQUENCE [LARGE SCALE GENOMIC DNA]</scope>
    <source>
        <strain evidence="6 7">DSM 27375</strain>
    </source>
</reference>
<name>A0A1G7P5A6_9RHOB</name>
<keyword evidence="3" id="KW-0560">Oxidoreductase</keyword>
<dbReference type="Proteomes" id="UP000182284">
    <property type="component" value="Unassembled WGS sequence"/>
</dbReference>
<dbReference type="PANTHER" id="PTHR43498">
    <property type="entry name" value="FERREDOXIN:COB-COM HETERODISULFIDE REDUCTASE SUBUNIT A"/>
    <property type="match status" value="1"/>
</dbReference>
<dbReference type="Gene3D" id="3.50.50.60">
    <property type="entry name" value="FAD/NAD(P)-binding domain"/>
    <property type="match status" value="1"/>
</dbReference>
<dbReference type="EMBL" id="FNBL01000007">
    <property type="protein sequence ID" value="SDF81468.1"/>
    <property type="molecule type" value="Genomic_DNA"/>
</dbReference>
<evidence type="ECO:0000256" key="5">
    <source>
        <dbReference type="ARBA" id="ARBA00023014"/>
    </source>
</evidence>
<evidence type="ECO:0000313" key="6">
    <source>
        <dbReference type="EMBL" id="SDF81468.1"/>
    </source>
</evidence>
<proteinExistence type="predicted"/>
<keyword evidence="1" id="KW-0004">4Fe-4S</keyword>
<keyword evidence="4" id="KW-0408">Iron</keyword>
<dbReference type="GO" id="GO:0051539">
    <property type="term" value="F:4 iron, 4 sulfur cluster binding"/>
    <property type="evidence" value="ECO:0007669"/>
    <property type="project" value="UniProtKB-KW"/>
</dbReference>
<dbReference type="InterPro" id="IPR039650">
    <property type="entry name" value="HdrA-like"/>
</dbReference>
<sequence>MGDTFNTGTRIVQRDGLAPSKRLQADICIVGAGISGVSAALEAAKLGRKVVLVDSQPALGGQAVNSIIATFCGLYSNGTHGYQFTHGIADDMLDWLETQEQAIFYRHGPNTTVVYYDEVALGRWVEQSILNAGVTVVLGAMLNGVEVEGRRIKSAGFLTRYGPLEVEATGWVDSSGDAVLAWQAGFECREPDKNGVFGTQMVVLENINEANQPNRDEIGARMKEVGDIYGLRRREGLGFTIPGRGIAAMNMTHVETPLDPVAASAAALEGKDQAMRAVDFLRTEFPECFGEARVRSFGLPGIRQTRWIKGTHHLTVDEIRAGTKFDDAIGRTAWPIELHDHDDGHHWIVFDKDHVHYIPLGSLTPESCDNMVAAGRCIDADSAALSSVRVMGPCIAMGMAAAHALDIAGTGSVHQIDLREMHRRIADNVEREHYRWDSAELASVATNS</sequence>
<organism evidence="6 7">
    <name type="scientific">Celeribacter baekdonensis</name>
    <dbReference type="NCBI Taxonomy" id="875171"/>
    <lineage>
        <taxon>Bacteria</taxon>
        <taxon>Pseudomonadati</taxon>
        <taxon>Pseudomonadota</taxon>
        <taxon>Alphaproteobacteria</taxon>
        <taxon>Rhodobacterales</taxon>
        <taxon>Roseobacteraceae</taxon>
        <taxon>Celeribacter</taxon>
    </lineage>
</organism>
<protein>
    <submittedName>
        <fullName evidence="6">FAD dependent oxidoreductase</fullName>
    </submittedName>
</protein>
<dbReference type="RefSeq" id="WP_074645817.1">
    <property type="nucleotide sequence ID" value="NZ_FNBL01000007.1"/>
</dbReference>